<keyword evidence="6" id="KW-1185">Reference proteome</keyword>
<evidence type="ECO:0000313" key="4">
    <source>
        <dbReference type="EMBL" id="CAE8684755.1"/>
    </source>
</evidence>
<evidence type="ECO:0000256" key="2">
    <source>
        <dbReference type="SAM" id="MobiDB-lite"/>
    </source>
</evidence>
<feature type="region of interest" description="Disordered" evidence="2">
    <location>
        <begin position="59"/>
        <end position="148"/>
    </location>
</feature>
<feature type="compositionally biased region" description="Gly residues" evidence="2">
    <location>
        <begin position="440"/>
        <end position="461"/>
    </location>
</feature>
<feature type="coiled-coil region" evidence="1">
    <location>
        <begin position="233"/>
        <end position="263"/>
    </location>
</feature>
<comment type="caution">
    <text evidence="4">The sequence shown here is derived from an EMBL/GenBank/DDBJ whole genome shotgun (WGS) entry which is preliminary data.</text>
</comment>
<feature type="compositionally biased region" description="Acidic residues" evidence="2">
    <location>
        <begin position="120"/>
        <end position="133"/>
    </location>
</feature>
<accession>A0A813JNK5</accession>
<dbReference type="EMBL" id="CAJNNV010030650">
    <property type="protein sequence ID" value="CAE8633145.1"/>
    <property type="molecule type" value="Genomic_DNA"/>
</dbReference>
<evidence type="ECO:0000313" key="6">
    <source>
        <dbReference type="Proteomes" id="UP000654075"/>
    </source>
</evidence>
<feature type="region of interest" description="Disordered" evidence="2">
    <location>
        <begin position="408"/>
        <end position="556"/>
    </location>
</feature>
<feature type="compositionally biased region" description="Basic and acidic residues" evidence="2">
    <location>
        <begin position="59"/>
        <end position="104"/>
    </location>
</feature>
<evidence type="ECO:0000313" key="5">
    <source>
        <dbReference type="Proteomes" id="UP000626109"/>
    </source>
</evidence>
<dbReference type="Proteomes" id="UP000626109">
    <property type="component" value="Unassembled WGS sequence"/>
</dbReference>
<sequence length="556" mass="61405">MSKWPAASCSKAPRSNLLVKDREKALANFGDFKKKAMVVMGEPSADYKKKVQTLILAEKEAKIDQERKKKTQDLERQRLLEERKKKADEAKKTREAAQRKKDGKEEDEAKAEEPKAEEEAKAEEELPPAELTEEEKKLSYRKSNMPDLSDSVLASSYASFSVPSKAEGFDDVTFAWQPEAACTSLLQAWVLEKKLTSRAEDLTPGESFKEAWTKWQKTLAEWRRRQTEYKDPAKRKAAQAKKLADAKKKLEEEKKKLIEAGDEDGAKALDAQAEQEAKPMEIDMENLDVFTVADITDIGNGAPLFAEFLYEDWTLLATRYELHLLLHSFKKDLNDTDRPSFGEKHLAYYYNKYTKRTWNLQQFGTKTFEDFIELVKDTVTVDSARGFLKAEQAEDTPIETFLKLTEDHRRERERRIDAGDETAALKFSRPAPPGAARPAGGKGDSKGGGGYKGDFKGGSGGKADYRSSSGNKGDSKGGSGGKGSYASSGKGYPSTPRDSYGSSAPSSYGAQKRPYSQPPSSSYPSAAKQPRTAYGGGGYGGGSGGGGGGSSYYSRR</sequence>
<feature type="compositionally biased region" description="Low complexity" evidence="2">
    <location>
        <begin position="484"/>
        <end position="530"/>
    </location>
</feature>
<feature type="compositionally biased region" description="Gly residues" evidence="2">
    <location>
        <begin position="534"/>
        <end position="550"/>
    </location>
</feature>
<evidence type="ECO:0000313" key="3">
    <source>
        <dbReference type="EMBL" id="CAE8633145.1"/>
    </source>
</evidence>
<dbReference type="EMBL" id="CAJNNW010026358">
    <property type="protein sequence ID" value="CAE8684755.1"/>
    <property type="molecule type" value="Genomic_DNA"/>
</dbReference>
<name>A0A813JNK5_POLGL</name>
<evidence type="ECO:0000256" key="1">
    <source>
        <dbReference type="SAM" id="Coils"/>
    </source>
</evidence>
<feature type="compositionally biased region" description="Basic and acidic residues" evidence="2">
    <location>
        <begin position="408"/>
        <end position="418"/>
    </location>
</feature>
<keyword evidence="1" id="KW-0175">Coiled coil</keyword>
<dbReference type="Proteomes" id="UP000654075">
    <property type="component" value="Unassembled WGS sequence"/>
</dbReference>
<organism evidence="4 5">
    <name type="scientific">Polarella glacialis</name>
    <name type="common">Dinoflagellate</name>
    <dbReference type="NCBI Taxonomy" id="89957"/>
    <lineage>
        <taxon>Eukaryota</taxon>
        <taxon>Sar</taxon>
        <taxon>Alveolata</taxon>
        <taxon>Dinophyceae</taxon>
        <taxon>Suessiales</taxon>
        <taxon>Suessiaceae</taxon>
        <taxon>Polarella</taxon>
    </lineage>
</organism>
<proteinExistence type="predicted"/>
<protein>
    <submittedName>
        <fullName evidence="4">Uncharacterized protein</fullName>
    </submittedName>
</protein>
<dbReference type="OrthoDB" id="445357at2759"/>
<dbReference type="AlphaFoldDB" id="A0A813JNK5"/>
<gene>
    <name evidence="3" type="ORF">PGLA1383_LOCUS49058</name>
    <name evidence="4" type="ORF">PGLA2088_LOCUS24100</name>
</gene>
<reference evidence="4" key="1">
    <citation type="submission" date="2021-02" db="EMBL/GenBank/DDBJ databases">
        <authorList>
            <person name="Dougan E. K."/>
            <person name="Rhodes N."/>
            <person name="Thang M."/>
            <person name="Chan C."/>
        </authorList>
    </citation>
    <scope>NUCLEOTIDE SEQUENCE</scope>
</reference>